<evidence type="ECO:0000313" key="4">
    <source>
        <dbReference type="Proteomes" id="UP001378592"/>
    </source>
</evidence>
<evidence type="ECO:0000256" key="2">
    <source>
        <dbReference type="SAM" id="SignalP"/>
    </source>
</evidence>
<dbReference type="Proteomes" id="UP001378592">
    <property type="component" value="Unassembled WGS sequence"/>
</dbReference>
<dbReference type="EMBL" id="JAZDUA010000004">
    <property type="protein sequence ID" value="KAK7874196.1"/>
    <property type="molecule type" value="Genomic_DNA"/>
</dbReference>
<sequence length="174" mass="19154">MRRDQAEHEILLLLILCMFLRMLLVTRNEDSDHPLQWSRLPVYNTQAVATSLGISSSNPYPPLANLYPHSSSPPLLSHPALAFYLSPPSPPHSPSHSPHNLPSPPSHSPPARPRYSPPPSVTPPPPFANRRRVATALVYTPGAKLSGHGLSIRFHSRAVEGPDVEARAWPGEWV</sequence>
<comment type="caution">
    <text evidence="3">The sequence shown here is derived from an EMBL/GenBank/DDBJ whole genome shotgun (WGS) entry which is preliminary data.</text>
</comment>
<name>A0AAN9W4S9_9ORTH</name>
<feature type="signal peptide" evidence="2">
    <location>
        <begin position="1"/>
        <end position="25"/>
    </location>
</feature>
<protein>
    <submittedName>
        <fullName evidence="3">Uncharacterized protein</fullName>
    </submittedName>
</protein>
<feature type="region of interest" description="Disordered" evidence="1">
    <location>
        <begin position="87"/>
        <end position="128"/>
    </location>
</feature>
<accession>A0AAN9W4S9</accession>
<organism evidence="3 4">
    <name type="scientific">Gryllus longicercus</name>
    <dbReference type="NCBI Taxonomy" id="2509291"/>
    <lineage>
        <taxon>Eukaryota</taxon>
        <taxon>Metazoa</taxon>
        <taxon>Ecdysozoa</taxon>
        <taxon>Arthropoda</taxon>
        <taxon>Hexapoda</taxon>
        <taxon>Insecta</taxon>
        <taxon>Pterygota</taxon>
        <taxon>Neoptera</taxon>
        <taxon>Polyneoptera</taxon>
        <taxon>Orthoptera</taxon>
        <taxon>Ensifera</taxon>
        <taxon>Gryllidea</taxon>
        <taxon>Grylloidea</taxon>
        <taxon>Gryllidae</taxon>
        <taxon>Gryllinae</taxon>
        <taxon>Gryllus</taxon>
    </lineage>
</organism>
<evidence type="ECO:0000313" key="3">
    <source>
        <dbReference type="EMBL" id="KAK7874196.1"/>
    </source>
</evidence>
<feature type="chain" id="PRO_5042924451" evidence="2">
    <location>
        <begin position="26"/>
        <end position="174"/>
    </location>
</feature>
<keyword evidence="2" id="KW-0732">Signal</keyword>
<reference evidence="3 4" key="1">
    <citation type="submission" date="2024-03" db="EMBL/GenBank/DDBJ databases">
        <title>The genome assembly and annotation of the cricket Gryllus longicercus Weissman &amp; Gray.</title>
        <authorList>
            <person name="Szrajer S."/>
            <person name="Gray D."/>
            <person name="Ylla G."/>
        </authorList>
    </citation>
    <scope>NUCLEOTIDE SEQUENCE [LARGE SCALE GENOMIC DNA]</scope>
    <source>
        <strain evidence="3">DAG 2021-001</strain>
        <tissue evidence="3">Whole body minus gut</tissue>
    </source>
</reference>
<proteinExistence type="predicted"/>
<evidence type="ECO:0000256" key="1">
    <source>
        <dbReference type="SAM" id="MobiDB-lite"/>
    </source>
</evidence>
<dbReference type="AlphaFoldDB" id="A0AAN9W4S9"/>
<feature type="compositionally biased region" description="Pro residues" evidence="1">
    <location>
        <begin position="101"/>
        <end position="127"/>
    </location>
</feature>
<gene>
    <name evidence="3" type="ORF">R5R35_006241</name>
</gene>
<keyword evidence="4" id="KW-1185">Reference proteome</keyword>